<dbReference type="InterPro" id="IPR020846">
    <property type="entry name" value="MFS_dom"/>
</dbReference>
<dbReference type="Gene3D" id="1.20.1720.10">
    <property type="entry name" value="Multidrug resistance protein D"/>
    <property type="match status" value="1"/>
</dbReference>
<evidence type="ECO:0000256" key="5">
    <source>
        <dbReference type="ARBA" id="ARBA00022989"/>
    </source>
</evidence>
<evidence type="ECO:0000256" key="7">
    <source>
        <dbReference type="ARBA" id="ARBA00023251"/>
    </source>
</evidence>
<feature type="transmembrane region" description="Helical" evidence="9">
    <location>
        <begin position="93"/>
        <end position="112"/>
    </location>
</feature>
<evidence type="ECO:0000256" key="4">
    <source>
        <dbReference type="ARBA" id="ARBA00022692"/>
    </source>
</evidence>
<dbReference type="AlphaFoldDB" id="A0A250V5L0"/>
<dbReference type="GO" id="GO:0005886">
    <property type="term" value="C:plasma membrane"/>
    <property type="evidence" value="ECO:0007669"/>
    <property type="project" value="UniProtKB-SubCell"/>
</dbReference>
<feature type="transmembrane region" description="Helical" evidence="9">
    <location>
        <begin position="57"/>
        <end position="81"/>
    </location>
</feature>
<dbReference type="RefSeq" id="WP_067360586.1">
    <property type="nucleotide sequence ID" value="NZ_BDQI01000001.1"/>
</dbReference>
<organism evidence="11 12">
    <name type="scientific">Streptomyces olivochromogenes</name>
    <dbReference type="NCBI Taxonomy" id="1963"/>
    <lineage>
        <taxon>Bacteria</taxon>
        <taxon>Bacillati</taxon>
        <taxon>Actinomycetota</taxon>
        <taxon>Actinomycetes</taxon>
        <taxon>Kitasatosporales</taxon>
        <taxon>Streptomycetaceae</taxon>
        <taxon>Streptomyces</taxon>
    </lineage>
</organism>
<dbReference type="GO" id="GO:0046677">
    <property type="term" value="P:response to antibiotic"/>
    <property type="evidence" value="ECO:0007669"/>
    <property type="project" value="UniProtKB-KW"/>
</dbReference>
<evidence type="ECO:0000256" key="6">
    <source>
        <dbReference type="ARBA" id="ARBA00023136"/>
    </source>
</evidence>
<evidence type="ECO:0000256" key="9">
    <source>
        <dbReference type="SAM" id="Phobius"/>
    </source>
</evidence>
<reference evidence="12" key="1">
    <citation type="submission" date="2017-05" db="EMBL/GenBank/DDBJ databases">
        <title>Streptomyces olivochromogenes NBRC 3561 whole genome shotgun sequence.</title>
        <authorList>
            <person name="Dohra H."/>
            <person name="Kodani S."/>
        </authorList>
    </citation>
    <scope>NUCLEOTIDE SEQUENCE [LARGE SCALE GENOMIC DNA]</scope>
    <source>
        <strain evidence="12">NBRC 3561</strain>
    </source>
</reference>
<dbReference type="SUPFAM" id="SSF103473">
    <property type="entry name" value="MFS general substrate transporter"/>
    <property type="match status" value="1"/>
</dbReference>
<keyword evidence="2" id="KW-0813">Transport</keyword>
<feature type="domain" description="Major facilitator superfamily (MFS) profile" evidence="10">
    <location>
        <begin position="58"/>
        <end position="185"/>
    </location>
</feature>
<dbReference type="Proteomes" id="UP000217446">
    <property type="component" value="Unassembled WGS sequence"/>
</dbReference>
<evidence type="ECO:0000256" key="2">
    <source>
        <dbReference type="ARBA" id="ARBA00022448"/>
    </source>
</evidence>
<dbReference type="PROSITE" id="PS50850">
    <property type="entry name" value="MFS"/>
    <property type="match status" value="1"/>
</dbReference>
<feature type="transmembrane region" description="Helical" evidence="9">
    <location>
        <begin position="124"/>
        <end position="147"/>
    </location>
</feature>
<gene>
    <name evidence="11" type="ORF">SO3561_00825</name>
</gene>
<feature type="transmembrane region" description="Helical" evidence="9">
    <location>
        <begin position="153"/>
        <end position="174"/>
    </location>
</feature>
<evidence type="ECO:0000313" key="11">
    <source>
        <dbReference type="EMBL" id="GAX49336.1"/>
    </source>
</evidence>
<feature type="region of interest" description="Disordered" evidence="8">
    <location>
        <begin position="1"/>
        <end position="39"/>
    </location>
</feature>
<keyword evidence="12" id="KW-1185">Reference proteome</keyword>
<dbReference type="EMBL" id="BDQI01000001">
    <property type="protein sequence ID" value="GAX49336.1"/>
    <property type="molecule type" value="Genomic_DNA"/>
</dbReference>
<comment type="subcellular location">
    <subcellularLocation>
        <location evidence="1">Cell membrane</location>
        <topology evidence="1">Multi-pass membrane protein</topology>
    </subcellularLocation>
</comment>
<keyword evidence="6 9" id="KW-0472">Membrane</keyword>
<keyword evidence="4 9" id="KW-0812">Transmembrane</keyword>
<evidence type="ECO:0000313" key="12">
    <source>
        <dbReference type="Proteomes" id="UP000217446"/>
    </source>
</evidence>
<evidence type="ECO:0000259" key="10">
    <source>
        <dbReference type="PROSITE" id="PS50850"/>
    </source>
</evidence>
<evidence type="ECO:0000256" key="8">
    <source>
        <dbReference type="SAM" id="MobiDB-lite"/>
    </source>
</evidence>
<dbReference type="GO" id="GO:0022857">
    <property type="term" value="F:transmembrane transporter activity"/>
    <property type="evidence" value="ECO:0007669"/>
    <property type="project" value="InterPro"/>
</dbReference>
<evidence type="ECO:0000256" key="1">
    <source>
        <dbReference type="ARBA" id="ARBA00004651"/>
    </source>
</evidence>
<comment type="caution">
    <text evidence="11">The sequence shown here is derived from an EMBL/GenBank/DDBJ whole genome shotgun (WGS) entry which is preliminary data.</text>
</comment>
<dbReference type="InterPro" id="IPR036259">
    <property type="entry name" value="MFS_trans_sf"/>
</dbReference>
<dbReference type="PANTHER" id="PTHR42718:SF46">
    <property type="entry name" value="BLR6921 PROTEIN"/>
    <property type="match status" value="1"/>
</dbReference>
<accession>A0A250V5L0</accession>
<name>A0A250V5L0_STROL</name>
<keyword evidence="3" id="KW-1003">Cell membrane</keyword>
<dbReference type="PANTHER" id="PTHR42718">
    <property type="entry name" value="MAJOR FACILITATOR SUPERFAMILY MULTIDRUG TRANSPORTER MFSC"/>
    <property type="match status" value="1"/>
</dbReference>
<keyword evidence="7" id="KW-0046">Antibiotic resistance</keyword>
<proteinExistence type="predicted"/>
<sequence length="185" mass="19273">MHTAPWSGTGDVHSGRTADPHTQGAAEPPGALMTTAAPRPPTHQAARFHKAPVHATLMLAIICVSYFMVILDNSIVFTGLPQIRSDMGFSETGLSWTTNAYVLVFGGPLLIGARAGDLFGHRTVFLFTLIVFSLAATVSTGHAAAAIAARSGAALTGSAVLLALAVLAVLTLIVPSRATRTERFL</sequence>
<evidence type="ECO:0000256" key="3">
    <source>
        <dbReference type="ARBA" id="ARBA00022475"/>
    </source>
</evidence>
<dbReference type="STRING" id="1963.AQJ27_01900"/>
<keyword evidence="5 9" id="KW-1133">Transmembrane helix</keyword>
<protein>
    <submittedName>
        <fullName evidence="11">MFS transporter</fullName>
    </submittedName>
</protein>